<name>A0A5K0UZ73_9MAGN</name>
<dbReference type="AlphaFoldDB" id="A0A5K0UZ73"/>
<evidence type="ECO:0000313" key="1">
    <source>
        <dbReference type="EMBL" id="VVV34050.1"/>
    </source>
</evidence>
<dbReference type="EMBL" id="LR721774">
    <property type="protein sequence ID" value="VVV34050.1"/>
    <property type="molecule type" value="Genomic_DNA"/>
</dbReference>
<proteinExistence type="predicted"/>
<evidence type="ECO:0008006" key="2">
    <source>
        <dbReference type="Google" id="ProtNLM"/>
    </source>
</evidence>
<protein>
    <recommendedName>
        <fullName evidence="2">NB-ARC domain-containing protein</fullName>
    </recommendedName>
</protein>
<organism evidence="1">
    <name type="scientific">Nymphaea colorata</name>
    <name type="common">pocket water lily</name>
    <dbReference type="NCBI Taxonomy" id="210225"/>
    <lineage>
        <taxon>Eukaryota</taxon>
        <taxon>Viridiplantae</taxon>
        <taxon>Streptophyta</taxon>
        <taxon>Embryophyta</taxon>
        <taxon>Tracheophyta</taxon>
        <taxon>Spermatophyta</taxon>
        <taxon>Magnoliopsida</taxon>
        <taxon>Nymphaeales</taxon>
        <taxon>Nymphaeaceae</taxon>
        <taxon>Nymphaea</taxon>
    </lineage>
</organism>
<accession>A0A5K0UZ73</accession>
<gene>
    <name evidence="1" type="ORF">NYM_LOCUS3476</name>
</gene>
<sequence>MKVKGCNMLKTVTDMPALKRLSLRDLNTLKWLPSRLPLLEELEMDDLANWEEMDDLASRWIRGNNIYFYAMLKSGAF</sequence>
<reference evidence="1" key="1">
    <citation type="submission" date="2019-09" db="EMBL/GenBank/DDBJ databases">
        <authorList>
            <person name="Zhang L."/>
        </authorList>
    </citation>
    <scope>NUCLEOTIDE SEQUENCE</scope>
</reference>